<evidence type="ECO:0000256" key="5">
    <source>
        <dbReference type="ARBA" id="ARBA00023136"/>
    </source>
</evidence>
<dbReference type="GO" id="GO:0005886">
    <property type="term" value="C:plasma membrane"/>
    <property type="evidence" value="ECO:0007669"/>
    <property type="project" value="TreeGrafter"/>
</dbReference>
<name>A0A2B4SGG8_STYPI</name>
<dbReference type="AlphaFoldDB" id="A0A2B4SGG8"/>
<accession>A0A2B4SGG8</accession>
<dbReference type="Pfam" id="PF00001">
    <property type="entry name" value="7tm_1"/>
    <property type="match status" value="1"/>
</dbReference>
<dbReference type="InterPro" id="IPR000276">
    <property type="entry name" value="GPCR_Rhodpsn"/>
</dbReference>
<feature type="transmembrane region" description="Helical" evidence="8">
    <location>
        <begin position="102"/>
        <end position="124"/>
    </location>
</feature>
<keyword evidence="6 10" id="KW-0675">Receptor</keyword>
<evidence type="ECO:0000256" key="6">
    <source>
        <dbReference type="ARBA" id="ARBA00023170"/>
    </source>
</evidence>
<dbReference type="SUPFAM" id="SSF81321">
    <property type="entry name" value="Family A G protein-coupled receptor-like"/>
    <property type="match status" value="1"/>
</dbReference>
<keyword evidence="7" id="KW-0807">Transducer</keyword>
<gene>
    <name evidence="10" type="primary">tkr-1</name>
    <name evidence="10" type="ORF">AWC38_SpisGene7122</name>
</gene>
<feature type="transmembrane region" description="Helical" evidence="8">
    <location>
        <begin position="144"/>
        <end position="166"/>
    </location>
</feature>
<feature type="transmembrane region" description="Helical" evidence="8">
    <location>
        <begin position="64"/>
        <end position="90"/>
    </location>
</feature>
<dbReference type="OrthoDB" id="5967741at2759"/>
<evidence type="ECO:0000256" key="4">
    <source>
        <dbReference type="ARBA" id="ARBA00023040"/>
    </source>
</evidence>
<proteinExistence type="predicted"/>
<feature type="transmembrane region" description="Helical" evidence="8">
    <location>
        <begin position="356"/>
        <end position="375"/>
    </location>
</feature>
<dbReference type="CDD" id="cd00637">
    <property type="entry name" value="7tm_classA_rhodopsin-like"/>
    <property type="match status" value="1"/>
</dbReference>
<dbReference type="EMBL" id="LSMT01000089">
    <property type="protein sequence ID" value="PFX28153.1"/>
    <property type="molecule type" value="Genomic_DNA"/>
</dbReference>
<keyword evidence="2 8" id="KW-0812">Transmembrane</keyword>
<dbReference type="PROSITE" id="PS50262">
    <property type="entry name" value="G_PROTEIN_RECEP_F1_2"/>
    <property type="match status" value="1"/>
</dbReference>
<comment type="subcellular location">
    <subcellularLocation>
        <location evidence="1">Membrane</location>
        <topology evidence="1">Multi-pass membrane protein</topology>
    </subcellularLocation>
</comment>
<evidence type="ECO:0000259" key="9">
    <source>
        <dbReference type="PROSITE" id="PS50262"/>
    </source>
</evidence>
<dbReference type="Gene3D" id="1.20.1070.10">
    <property type="entry name" value="Rhodopsin 7-helix transmembrane proteins"/>
    <property type="match status" value="1"/>
</dbReference>
<keyword evidence="5 8" id="KW-0472">Membrane</keyword>
<evidence type="ECO:0000256" key="8">
    <source>
        <dbReference type="SAM" id="Phobius"/>
    </source>
</evidence>
<reference evidence="11" key="1">
    <citation type="journal article" date="2017" name="bioRxiv">
        <title>Comparative analysis of the genomes of Stylophora pistillata and Acropora digitifera provides evidence for extensive differences between species of corals.</title>
        <authorList>
            <person name="Voolstra C.R."/>
            <person name="Li Y."/>
            <person name="Liew Y.J."/>
            <person name="Baumgarten S."/>
            <person name="Zoccola D."/>
            <person name="Flot J.-F."/>
            <person name="Tambutte S."/>
            <person name="Allemand D."/>
            <person name="Aranda M."/>
        </authorList>
    </citation>
    <scope>NUCLEOTIDE SEQUENCE [LARGE SCALE GENOMIC DNA]</scope>
</reference>
<dbReference type="PANTHER" id="PTHR45695">
    <property type="entry name" value="LEUCOKININ RECEPTOR-RELATED"/>
    <property type="match status" value="1"/>
</dbReference>
<evidence type="ECO:0000313" key="11">
    <source>
        <dbReference type="Proteomes" id="UP000225706"/>
    </source>
</evidence>
<feature type="transmembrane region" description="Helical" evidence="8">
    <location>
        <begin position="312"/>
        <end position="330"/>
    </location>
</feature>
<keyword evidence="11" id="KW-1185">Reference proteome</keyword>
<feature type="transmembrane region" description="Helical" evidence="8">
    <location>
        <begin position="221"/>
        <end position="246"/>
    </location>
</feature>
<evidence type="ECO:0000313" key="10">
    <source>
        <dbReference type="EMBL" id="PFX28153.1"/>
    </source>
</evidence>
<protein>
    <submittedName>
        <fullName evidence="10">Putative G-protein coupled receptor tkr-1</fullName>
    </submittedName>
</protein>
<feature type="domain" description="G-protein coupled receptors family 1 profile" evidence="9">
    <location>
        <begin position="81"/>
        <end position="372"/>
    </location>
</feature>
<dbReference type="PRINTS" id="PR00237">
    <property type="entry name" value="GPCRRHODOPSN"/>
</dbReference>
<sequence length="393" mass="45555">MISYSFNHCIEGVNKEDKKHPQQVQEDKETMQFINDTKITNATEPSTVESITWIEQYEETKALYIFRVTLFSVIISASLIGNSMVFYAVWTIPSRKPLSYHLVTNMAFAEILSSVCLAVMFASWQNPTNAVLQEAACVLNTFQVIALLVVTYSLAAIAFYRYRFIVNPLPRGPSVKKIIILTIAGLWLLSFAIAFPFFIGLRFRNGRCIELPITNNEYYAIIRFILNYALPYVIMLASYGAVAWNLKRRIVKINQRKRTSTAESSCVVQIEDQMELQDLGEDARMKEQRSVVLDKNSRRDSKPENTDPEKDLLKMIFVLIIIFVVCYFPYQAHYVWERVCRINAYQFRYHQLFMDYNFILICLPSALHPLCYGTMNSFFAKVFSKIILCRSYE</sequence>
<organism evidence="10 11">
    <name type="scientific">Stylophora pistillata</name>
    <name type="common">Smooth cauliflower coral</name>
    <dbReference type="NCBI Taxonomy" id="50429"/>
    <lineage>
        <taxon>Eukaryota</taxon>
        <taxon>Metazoa</taxon>
        <taxon>Cnidaria</taxon>
        <taxon>Anthozoa</taxon>
        <taxon>Hexacorallia</taxon>
        <taxon>Scleractinia</taxon>
        <taxon>Astrocoeniina</taxon>
        <taxon>Pocilloporidae</taxon>
        <taxon>Stylophora</taxon>
    </lineage>
</organism>
<evidence type="ECO:0000256" key="7">
    <source>
        <dbReference type="ARBA" id="ARBA00023224"/>
    </source>
</evidence>
<dbReference type="PANTHER" id="PTHR45695:SF9">
    <property type="entry name" value="LEUCOKININ RECEPTOR"/>
    <property type="match status" value="1"/>
</dbReference>
<dbReference type="GO" id="GO:0004930">
    <property type="term" value="F:G protein-coupled receptor activity"/>
    <property type="evidence" value="ECO:0007669"/>
    <property type="project" value="UniProtKB-KW"/>
</dbReference>
<comment type="caution">
    <text evidence="10">The sequence shown here is derived from an EMBL/GenBank/DDBJ whole genome shotgun (WGS) entry which is preliminary data.</text>
</comment>
<dbReference type="InterPro" id="IPR017452">
    <property type="entry name" value="GPCR_Rhodpsn_7TM"/>
</dbReference>
<evidence type="ECO:0000256" key="1">
    <source>
        <dbReference type="ARBA" id="ARBA00004141"/>
    </source>
</evidence>
<keyword evidence="4" id="KW-0297">G-protein coupled receptor</keyword>
<evidence type="ECO:0000256" key="2">
    <source>
        <dbReference type="ARBA" id="ARBA00022692"/>
    </source>
</evidence>
<evidence type="ECO:0000256" key="3">
    <source>
        <dbReference type="ARBA" id="ARBA00022989"/>
    </source>
</evidence>
<dbReference type="Proteomes" id="UP000225706">
    <property type="component" value="Unassembled WGS sequence"/>
</dbReference>
<feature type="transmembrane region" description="Helical" evidence="8">
    <location>
        <begin position="178"/>
        <end position="201"/>
    </location>
</feature>
<keyword evidence="3 8" id="KW-1133">Transmembrane helix</keyword>